<dbReference type="PANTHER" id="PTHR36966">
    <property type="entry name" value="REP-ASSOCIATED TYROSINE TRANSPOSASE"/>
    <property type="match status" value="1"/>
</dbReference>
<dbReference type="Proteomes" id="UP000276010">
    <property type="component" value="Unassembled WGS sequence"/>
</dbReference>
<sequence>MKSNRKSIRVKWDNYQNGSYFITICTYHKRHYFGEISNAEMMLSLLGNKLNDIIADTIHIRKSQFIEIPIYTIMPNHLHLIITLNTDFDISQHYFQSNTHNIGSIVRGIKSALTSFARQHNLDFAWQRGYHDRIIRNPKEFEYIYQYIENNVINWQQDCFYPDNPNPRFYLYYVLQS</sequence>
<dbReference type="Gene3D" id="3.30.70.1290">
    <property type="entry name" value="Transposase IS200-like"/>
    <property type="match status" value="1"/>
</dbReference>
<dbReference type="InterPro" id="IPR002686">
    <property type="entry name" value="Transposase_17"/>
</dbReference>
<organism evidence="2 3">
    <name type="scientific">Bibersteinia trehalosi</name>
    <name type="common">Pasteurella trehalosi</name>
    <dbReference type="NCBI Taxonomy" id="47735"/>
    <lineage>
        <taxon>Bacteria</taxon>
        <taxon>Pseudomonadati</taxon>
        <taxon>Pseudomonadota</taxon>
        <taxon>Gammaproteobacteria</taxon>
        <taxon>Pasteurellales</taxon>
        <taxon>Pasteurellaceae</taxon>
        <taxon>Bibersteinia</taxon>
    </lineage>
</organism>
<dbReference type="AlphaFoldDB" id="A0A426FHH0"/>
<dbReference type="SMART" id="SM01321">
    <property type="entry name" value="Y1_Tnp"/>
    <property type="match status" value="1"/>
</dbReference>
<reference evidence="2 3" key="1">
    <citation type="submission" date="2018-11" db="EMBL/GenBank/DDBJ databases">
        <title>Whole genome sequence of Bibersteinia trehalosi strain OADDL-BT1 an multidrug resistant pathogen isolate.</title>
        <authorList>
            <person name="Couger M."/>
            <person name="Ramachandran A."/>
        </authorList>
    </citation>
    <scope>NUCLEOTIDE SEQUENCE [LARGE SCALE GENOMIC DNA]</scope>
    <source>
        <strain evidence="2 3">OADDL-BT1</strain>
    </source>
</reference>
<gene>
    <name evidence="2" type="ORF">EIM44_06530</name>
</gene>
<name>A0A426FHH0_BIBTR</name>
<evidence type="ECO:0000313" key="3">
    <source>
        <dbReference type="Proteomes" id="UP000276010"/>
    </source>
</evidence>
<dbReference type="InterPro" id="IPR036515">
    <property type="entry name" value="Transposase_17_sf"/>
</dbReference>
<comment type="caution">
    <text evidence="2">The sequence shown here is derived from an EMBL/GenBank/DDBJ whole genome shotgun (WGS) entry which is preliminary data.</text>
</comment>
<dbReference type="STRING" id="1263831.F543_11530"/>
<dbReference type="EMBL" id="RRUC01000021">
    <property type="protein sequence ID" value="RRN03840.1"/>
    <property type="molecule type" value="Genomic_DNA"/>
</dbReference>
<proteinExistence type="predicted"/>
<accession>A0A426FHH0</accession>
<dbReference type="PANTHER" id="PTHR36966:SF1">
    <property type="entry name" value="REP-ASSOCIATED TYROSINE TRANSPOSASE"/>
    <property type="match status" value="1"/>
</dbReference>
<dbReference type="GO" id="GO:0043565">
    <property type="term" value="F:sequence-specific DNA binding"/>
    <property type="evidence" value="ECO:0007669"/>
    <property type="project" value="TreeGrafter"/>
</dbReference>
<evidence type="ECO:0000313" key="2">
    <source>
        <dbReference type="EMBL" id="RRN03840.1"/>
    </source>
</evidence>
<dbReference type="Pfam" id="PF01797">
    <property type="entry name" value="Y1_Tnp"/>
    <property type="match status" value="1"/>
</dbReference>
<dbReference type="InterPro" id="IPR052715">
    <property type="entry name" value="RAYT_transposase"/>
</dbReference>
<dbReference type="RefSeq" id="WP_125134929.1">
    <property type="nucleotide sequence ID" value="NZ_RRUC01000021.1"/>
</dbReference>
<feature type="domain" description="Transposase IS200-like" evidence="1">
    <location>
        <begin position="15"/>
        <end position="151"/>
    </location>
</feature>
<evidence type="ECO:0000259" key="1">
    <source>
        <dbReference type="SMART" id="SM01321"/>
    </source>
</evidence>
<protein>
    <recommendedName>
        <fullName evidence="1">Transposase IS200-like domain-containing protein</fullName>
    </recommendedName>
</protein>
<dbReference type="GO" id="GO:0004803">
    <property type="term" value="F:transposase activity"/>
    <property type="evidence" value="ECO:0007669"/>
    <property type="project" value="InterPro"/>
</dbReference>
<dbReference type="SUPFAM" id="SSF143422">
    <property type="entry name" value="Transposase IS200-like"/>
    <property type="match status" value="1"/>
</dbReference>
<dbReference type="GO" id="GO:0006313">
    <property type="term" value="P:DNA transposition"/>
    <property type="evidence" value="ECO:0007669"/>
    <property type="project" value="InterPro"/>
</dbReference>